<keyword evidence="1 2" id="KW-0238">DNA-binding</keyword>
<dbReference type="Gene3D" id="1.10.357.10">
    <property type="entry name" value="Tetracycline Repressor, domain 2"/>
    <property type="match status" value="1"/>
</dbReference>
<dbReference type="SUPFAM" id="SSF46689">
    <property type="entry name" value="Homeodomain-like"/>
    <property type="match status" value="1"/>
</dbReference>
<organism evidence="4 5">
    <name type="scientific">Paenibacillus agricola</name>
    <dbReference type="NCBI Taxonomy" id="2716264"/>
    <lineage>
        <taxon>Bacteria</taxon>
        <taxon>Bacillati</taxon>
        <taxon>Bacillota</taxon>
        <taxon>Bacilli</taxon>
        <taxon>Bacillales</taxon>
        <taxon>Paenibacillaceae</taxon>
        <taxon>Paenibacillus</taxon>
    </lineage>
</organism>
<dbReference type="PANTHER" id="PTHR30328">
    <property type="entry name" value="TRANSCRIPTIONAL REPRESSOR"/>
    <property type="match status" value="1"/>
</dbReference>
<dbReference type="RefSeq" id="WP_166152000.1">
    <property type="nucleotide sequence ID" value="NZ_JAAOIW010000006.1"/>
</dbReference>
<evidence type="ECO:0000313" key="5">
    <source>
        <dbReference type="Proteomes" id="UP001165962"/>
    </source>
</evidence>
<dbReference type="Proteomes" id="UP001165962">
    <property type="component" value="Unassembled WGS sequence"/>
</dbReference>
<name>A0ABX0J6W4_9BACL</name>
<dbReference type="PROSITE" id="PS01081">
    <property type="entry name" value="HTH_TETR_1"/>
    <property type="match status" value="1"/>
</dbReference>
<dbReference type="PRINTS" id="PR00455">
    <property type="entry name" value="HTHTETR"/>
</dbReference>
<protein>
    <submittedName>
        <fullName evidence="4">TetR/AcrR family transcriptional regulator</fullName>
    </submittedName>
</protein>
<evidence type="ECO:0000256" key="2">
    <source>
        <dbReference type="PROSITE-ProRule" id="PRU00335"/>
    </source>
</evidence>
<dbReference type="InterPro" id="IPR036271">
    <property type="entry name" value="Tet_transcr_reg_TetR-rel_C_sf"/>
</dbReference>
<sequence length="192" mass="21949">MNINENMAVKTKILTSAKKLFAELGYEGTSVRRICEEAGVSLPLVSYHFGGKENVFLEIIEPLHNISYPPETDDPVTDLQNYFKVIIDLFKEEEVIAQILRQELVMNSPRSDKIIPLIRNVINKLKSILENGEKKGVFHFQSITVTTRFIVVCMTAFVKRGTLETLLDHIEEKETDSAKELFEFVFKGIQKI</sequence>
<evidence type="ECO:0000259" key="3">
    <source>
        <dbReference type="PROSITE" id="PS50977"/>
    </source>
</evidence>
<dbReference type="InterPro" id="IPR050109">
    <property type="entry name" value="HTH-type_TetR-like_transc_reg"/>
</dbReference>
<dbReference type="Gene3D" id="1.10.10.60">
    <property type="entry name" value="Homeodomain-like"/>
    <property type="match status" value="1"/>
</dbReference>
<gene>
    <name evidence="4" type="ORF">G9U52_17865</name>
</gene>
<keyword evidence="5" id="KW-1185">Reference proteome</keyword>
<feature type="DNA-binding region" description="H-T-H motif" evidence="2">
    <location>
        <begin position="30"/>
        <end position="49"/>
    </location>
</feature>
<dbReference type="EMBL" id="JAAOIW010000006">
    <property type="protein sequence ID" value="NHN31703.1"/>
    <property type="molecule type" value="Genomic_DNA"/>
</dbReference>
<dbReference type="InterPro" id="IPR009057">
    <property type="entry name" value="Homeodomain-like_sf"/>
</dbReference>
<comment type="caution">
    <text evidence="4">The sequence shown here is derived from an EMBL/GenBank/DDBJ whole genome shotgun (WGS) entry which is preliminary data.</text>
</comment>
<reference evidence="4" key="1">
    <citation type="submission" date="2020-03" db="EMBL/GenBank/DDBJ databases">
        <title>Draft sequencing of Paenibacilllus sp. S3N08.</title>
        <authorList>
            <person name="Kim D.-U."/>
        </authorList>
    </citation>
    <scope>NUCLEOTIDE SEQUENCE</scope>
    <source>
        <strain evidence="4">S3N08</strain>
    </source>
</reference>
<dbReference type="PROSITE" id="PS50977">
    <property type="entry name" value="HTH_TETR_2"/>
    <property type="match status" value="1"/>
</dbReference>
<feature type="domain" description="HTH tetR-type" evidence="3">
    <location>
        <begin position="7"/>
        <end position="67"/>
    </location>
</feature>
<dbReference type="Pfam" id="PF00440">
    <property type="entry name" value="TetR_N"/>
    <property type="match status" value="1"/>
</dbReference>
<evidence type="ECO:0000313" key="4">
    <source>
        <dbReference type="EMBL" id="NHN31703.1"/>
    </source>
</evidence>
<dbReference type="InterPro" id="IPR023772">
    <property type="entry name" value="DNA-bd_HTH_TetR-type_CS"/>
</dbReference>
<evidence type="ECO:0000256" key="1">
    <source>
        <dbReference type="ARBA" id="ARBA00023125"/>
    </source>
</evidence>
<proteinExistence type="predicted"/>
<accession>A0ABX0J6W4</accession>
<dbReference type="InterPro" id="IPR001647">
    <property type="entry name" value="HTH_TetR"/>
</dbReference>
<dbReference type="PANTHER" id="PTHR30328:SF54">
    <property type="entry name" value="HTH-TYPE TRANSCRIPTIONAL REPRESSOR SCO4008"/>
    <property type="match status" value="1"/>
</dbReference>
<dbReference type="SUPFAM" id="SSF48498">
    <property type="entry name" value="Tetracyclin repressor-like, C-terminal domain"/>
    <property type="match status" value="1"/>
</dbReference>